<protein>
    <submittedName>
        <fullName evidence="2">Uncharacterized protein</fullName>
    </submittedName>
</protein>
<gene>
    <name evidence="2" type="ORF">EC9_45800</name>
</gene>
<accession>A0A517M666</accession>
<dbReference type="EMBL" id="CP036261">
    <property type="protein sequence ID" value="QDS90372.1"/>
    <property type="molecule type" value="Genomic_DNA"/>
</dbReference>
<evidence type="ECO:0000256" key="1">
    <source>
        <dbReference type="SAM" id="MobiDB-lite"/>
    </source>
</evidence>
<dbReference type="Proteomes" id="UP000319557">
    <property type="component" value="Chromosome"/>
</dbReference>
<dbReference type="OrthoDB" id="9823198at2"/>
<dbReference type="AlphaFoldDB" id="A0A517M666"/>
<feature type="region of interest" description="Disordered" evidence="1">
    <location>
        <begin position="1"/>
        <end position="88"/>
    </location>
</feature>
<evidence type="ECO:0000313" key="3">
    <source>
        <dbReference type="Proteomes" id="UP000319557"/>
    </source>
</evidence>
<dbReference type="RefSeq" id="WP_145348196.1">
    <property type="nucleotide sequence ID" value="NZ_CP036261.1"/>
</dbReference>
<organism evidence="2 3">
    <name type="scientific">Rosistilla ulvae</name>
    <dbReference type="NCBI Taxonomy" id="1930277"/>
    <lineage>
        <taxon>Bacteria</taxon>
        <taxon>Pseudomonadati</taxon>
        <taxon>Planctomycetota</taxon>
        <taxon>Planctomycetia</taxon>
        <taxon>Pirellulales</taxon>
        <taxon>Pirellulaceae</taxon>
        <taxon>Rosistilla</taxon>
    </lineage>
</organism>
<reference evidence="2 3" key="1">
    <citation type="submission" date="2019-02" db="EMBL/GenBank/DDBJ databases">
        <title>Deep-cultivation of Planctomycetes and their phenomic and genomic characterization uncovers novel biology.</title>
        <authorList>
            <person name="Wiegand S."/>
            <person name="Jogler M."/>
            <person name="Boedeker C."/>
            <person name="Pinto D."/>
            <person name="Vollmers J."/>
            <person name="Rivas-Marin E."/>
            <person name="Kohn T."/>
            <person name="Peeters S.H."/>
            <person name="Heuer A."/>
            <person name="Rast P."/>
            <person name="Oberbeckmann S."/>
            <person name="Bunk B."/>
            <person name="Jeske O."/>
            <person name="Meyerdierks A."/>
            <person name="Storesund J.E."/>
            <person name="Kallscheuer N."/>
            <person name="Luecker S."/>
            <person name="Lage O.M."/>
            <person name="Pohl T."/>
            <person name="Merkel B.J."/>
            <person name="Hornburger P."/>
            <person name="Mueller R.-W."/>
            <person name="Bruemmer F."/>
            <person name="Labrenz M."/>
            <person name="Spormann A.M."/>
            <person name="Op den Camp H."/>
            <person name="Overmann J."/>
            <person name="Amann R."/>
            <person name="Jetten M.S.M."/>
            <person name="Mascher T."/>
            <person name="Medema M.H."/>
            <person name="Devos D.P."/>
            <person name="Kaster A.-K."/>
            <person name="Ovreas L."/>
            <person name="Rohde M."/>
            <person name="Galperin M.Y."/>
            <person name="Jogler C."/>
        </authorList>
    </citation>
    <scope>NUCLEOTIDE SEQUENCE [LARGE SCALE GENOMIC DNA]</scope>
    <source>
        <strain evidence="2 3">EC9</strain>
    </source>
</reference>
<evidence type="ECO:0000313" key="2">
    <source>
        <dbReference type="EMBL" id="QDS90372.1"/>
    </source>
</evidence>
<sequence length="323" mass="34812">MNAEEIQALLDAGTKEPSAVSSVAVLDETEGIESPSDAVAEEEKPWTPEFAFGSDEPTIQAEPASPEHGDVPAGVVPDSPPDHIAPANATPEPVASEAVVPTPIAAVGSVAVPLWIQATAVGALGMSIIAASLGFINRSVLESQVSQLAAQNAKLQERCDFQQSLCQRLMGNPGDPDRPFWDLRTHVLDLDREFLGQVPTQVGAVNVIRSRPKSLNDRAQLHFEITNPNALTLHRGQLIVRTSDQPHDPNEAYDYDALRAWQKTIHRKVYEFGELTAGQTRAIDVSVASKDDSEEPPQYVDFEISFGYYSASEKPAASVSPAE</sequence>
<keyword evidence="3" id="KW-1185">Reference proteome</keyword>
<dbReference type="KEGG" id="ruv:EC9_45800"/>
<name>A0A517M666_9BACT</name>
<proteinExistence type="predicted"/>